<evidence type="ECO:0000313" key="2">
    <source>
        <dbReference type="Proteomes" id="UP001642464"/>
    </source>
</evidence>
<accession>A0ABP0I0V3</accession>
<gene>
    <name evidence="1" type="ORF">SCF082_LOCUS4121</name>
</gene>
<reference evidence="1 2" key="1">
    <citation type="submission" date="2024-02" db="EMBL/GenBank/DDBJ databases">
        <authorList>
            <person name="Chen Y."/>
            <person name="Shah S."/>
            <person name="Dougan E. K."/>
            <person name="Thang M."/>
            <person name="Chan C."/>
        </authorList>
    </citation>
    <scope>NUCLEOTIDE SEQUENCE [LARGE SCALE GENOMIC DNA]</scope>
</reference>
<sequence length="254" mass="28581">MDTESQLRRLRKSVEEQSQELARLLSELGQQSRVVKLLDETLQQTSQQTITLEHRLSNLEHERETSSRSTRSAFESLGARVTELGVEVAELPTAREMQASWQQLAQSVETSERVLRAEQQEALQSLSCRLEATRWPGTSSQDSDHCRQDVTSLQMQILEDLAEQQRQDITEPVAVVAAPVVAVPLVKRLRVAEEKLSSLDNYNKVEHECLQQRIDLKASQADLEAVQKELARKAELGHTHDCLVSADGSVTFSL</sequence>
<dbReference type="Proteomes" id="UP001642464">
    <property type="component" value="Unassembled WGS sequence"/>
</dbReference>
<comment type="caution">
    <text evidence="1">The sequence shown here is derived from an EMBL/GenBank/DDBJ whole genome shotgun (WGS) entry which is preliminary data.</text>
</comment>
<name>A0ABP0I0V3_9DINO</name>
<organism evidence="1 2">
    <name type="scientific">Durusdinium trenchii</name>
    <dbReference type="NCBI Taxonomy" id="1381693"/>
    <lineage>
        <taxon>Eukaryota</taxon>
        <taxon>Sar</taxon>
        <taxon>Alveolata</taxon>
        <taxon>Dinophyceae</taxon>
        <taxon>Suessiales</taxon>
        <taxon>Symbiodiniaceae</taxon>
        <taxon>Durusdinium</taxon>
    </lineage>
</organism>
<dbReference type="EMBL" id="CAXAMM010002125">
    <property type="protein sequence ID" value="CAK8994884.1"/>
    <property type="molecule type" value="Genomic_DNA"/>
</dbReference>
<proteinExistence type="predicted"/>
<protein>
    <submittedName>
        <fullName evidence="1">Uncharacterized protein</fullName>
    </submittedName>
</protein>
<keyword evidence="2" id="KW-1185">Reference proteome</keyword>
<evidence type="ECO:0000313" key="1">
    <source>
        <dbReference type="EMBL" id="CAK8994884.1"/>
    </source>
</evidence>